<proteinExistence type="predicted"/>
<organism evidence="1 2">
    <name type="scientific">Vararia minispora EC-137</name>
    <dbReference type="NCBI Taxonomy" id="1314806"/>
    <lineage>
        <taxon>Eukaryota</taxon>
        <taxon>Fungi</taxon>
        <taxon>Dikarya</taxon>
        <taxon>Basidiomycota</taxon>
        <taxon>Agaricomycotina</taxon>
        <taxon>Agaricomycetes</taxon>
        <taxon>Russulales</taxon>
        <taxon>Lachnocladiaceae</taxon>
        <taxon>Vararia</taxon>
    </lineage>
</organism>
<evidence type="ECO:0000313" key="1">
    <source>
        <dbReference type="EMBL" id="KAI0030266.1"/>
    </source>
</evidence>
<name>A0ACB8QEM0_9AGAM</name>
<protein>
    <submittedName>
        <fullName evidence="1">Major facilitator superfamily domain-containing protein</fullName>
    </submittedName>
</protein>
<sequence>DIEHQEVSDDPRMWSSARKNLILFIISSAAFIAGLAANIYNPGITDIKRDLHASDGDISLSLALFILIQGTLPLFWSVTSELKGRKIVYLISICIAMVGALVAALSKSIGVLIGMRCFQGLGSSAVLSIGAATLADIYDPLERGTKMGIYYAAPLLGPSLGPILGGVLTQYLSWRATFWFLFIWMGLCLFMFLFLFKDTYRRERSLTYQSVLRRHILQRQRALASSKRSSMATLVSKVAVASPPPPPVEDVKVTIRDVNPVPPLWMVLRRWNNVLILTSSGLIFGFSYCISYTCARTLEDKYNYNALQTGLVLLAYGIGSMGGSILGGRWSDRVLNKLKEDGKRSPETRLVSTKGALLFFPLPVIAYGWLAQEHVHVAALCVALFFSGFFSIWIYSATLAYIVDANTGRSSSAVATNSFFRGATACIFAELAVPLQDALGDGGLYSLWTGLVIVCEVLLLLVLYRGGRWRERAEERE</sequence>
<gene>
    <name evidence="1" type="ORF">K488DRAFT_28996</name>
</gene>
<feature type="non-terminal residue" evidence="1">
    <location>
        <position position="477"/>
    </location>
</feature>
<evidence type="ECO:0000313" key="2">
    <source>
        <dbReference type="Proteomes" id="UP000814128"/>
    </source>
</evidence>
<dbReference type="EMBL" id="MU273631">
    <property type="protein sequence ID" value="KAI0030266.1"/>
    <property type="molecule type" value="Genomic_DNA"/>
</dbReference>
<dbReference type="Proteomes" id="UP000814128">
    <property type="component" value="Unassembled WGS sequence"/>
</dbReference>
<comment type="caution">
    <text evidence="1">The sequence shown here is derived from an EMBL/GenBank/DDBJ whole genome shotgun (WGS) entry which is preliminary data.</text>
</comment>
<reference evidence="1" key="2">
    <citation type="journal article" date="2022" name="New Phytol.">
        <title>Evolutionary transition to the ectomycorrhizal habit in the genomes of a hyperdiverse lineage of mushroom-forming fungi.</title>
        <authorList>
            <person name="Looney B."/>
            <person name="Miyauchi S."/>
            <person name="Morin E."/>
            <person name="Drula E."/>
            <person name="Courty P.E."/>
            <person name="Kohler A."/>
            <person name="Kuo A."/>
            <person name="LaButti K."/>
            <person name="Pangilinan J."/>
            <person name="Lipzen A."/>
            <person name="Riley R."/>
            <person name="Andreopoulos W."/>
            <person name="He G."/>
            <person name="Johnson J."/>
            <person name="Nolan M."/>
            <person name="Tritt A."/>
            <person name="Barry K.W."/>
            <person name="Grigoriev I.V."/>
            <person name="Nagy L.G."/>
            <person name="Hibbett D."/>
            <person name="Henrissat B."/>
            <person name="Matheny P.B."/>
            <person name="Labbe J."/>
            <person name="Martin F.M."/>
        </authorList>
    </citation>
    <scope>NUCLEOTIDE SEQUENCE</scope>
    <source>
        <strain evidence="1">EC-137</strain>
    </source>
</reference>
<accession>A0ACB8QEM0</accession>
<keyword evidence="2" id="KW-1185">Reference proteome</keyword>
<feature type="non-terminal residue" evidence="1">
    <location>
        <position position="1"/>
    </location>
</feature>
<reference evidence="1" key="1">
    <citation type="submission" date="2021-02" db="EMBL/GenBank/DDBJ databases">
        <authorList>
            <consortium name="DOE Joint Genome Institute"/>
            <person name="Ahrendt S."/>
            <person name="Looney B.P."/>
            <person name="Miyauchi S."/>
            <person name="Morin E."/>
            <person name="Drula E."/>
            <person name="Courty P.E."/>
            <person name="Chicoki N."/>
            <person name="Fauchery L."/>
            <person name="Kohler A."/>
            <person name="Kuo A."/>
            <person name="Labutti K."/>
            <person name="Pangilinan J."/>
            <person name="Lipzen A."/>
            <person name="Riley R."/>
            <person name="Andreopoulos W."/>
            <person name="He G."/>
            <person name="Johnson J."/>
            <person name="Barry K.W."/>
            <person name="Grigoriev I.V."/>
            <person name="Nagy L."/>
            <person name="Hibbett D."/>
            <person name="Henrissat B."/>
            <person name="Matheny P.B."/>
            <person name="Labbe J."/>
            <person name="Martin F."/>
        </authorList>
    </citation>
    <scope>NUCLEOTIDE SEQUENCE</scope>
    <source>
        <strain evidence="1">EC-137</strain>
    </source>
</reference>